<dbReference type="AlphaFoldDB" id="A0A7D4ZY74"/>
<proteinExistence type="predicted"/>
<dbReference type="InterPro" id="IPR027417">
    <property type="entry name" value="P-loop_NTPase"/>
</dbReference>
<dbReference type="PIRSF" id="PIRSF015040">
    <property type="entry name" value="ATPase_SAG2001_prd"/>
    <property type="match status" value="1"/>
</dbReference>
<dbReference type="SUPFAM" id="SSF52540">
    <property type="entry name" value="P-loop containing nucleoside triphosphate hydrolases"/>
    <property type="match status" value="1"/>
</dbReference>
<accession>A0A7D4ZY74</accession>
<organism evidence="1">
    <name type="scientific">Streptococcus pneumoniae</name>
    <dbReference type="NCBI Taxonomy" id="1313"/>
    <lineage>
        <taxon>Bacteria</taxon>
        <taxon>Bacillati</taxon>
        <taxon>Bacillota</taxon>
        <taxon>Bacilli</taxon>
        <taxon>Lactobacillales</taxon>
        <taxon>Streptococcaceae</taxon>
        <taxon>Streptococcus</taxon>
    </lineage>
</organism>
<dbReference type="Pfam" id="PF12846">
    <property type="entry name" value="AAA_10"/>
    <property type="match status" value="1"/>
</dbReference>
<reference evidence="1" key="1">
    <citation type="journal article" date="2020" name="Genes (Basel)">
        <title>Antibiotic Resistance Is Associated with Integrative and Conjugative Elements and Genomic Islands in Naturally Circulating Streptococcus pneumoniae Isolates from Adults in Liverpool, UK.</title>
        <authorList>
            <person name="Nikolaou E."/>
            <person name="Hubbard A.T.M."/>
            <person name="Botelho J."/>
            <person name="Marschall T.A.M."/>
            <person name="Ferreira D.M."/>
            <person name="Roberts A.P."/>
        </authorList>
    </citation>
    <scope>NUCLEOTIDE SEQUENCE</scope>
    <source>
        <strain evidence="1">080217</strain>
    </source>
</reference>
<dbReference type="InterPro" id="IPR016628">
    <property type="entry name" value="ATPase_SAG2001_prd"/>
</dbReference>
<gene>
    <name evidence="1" type="primary">orf16</name>
</gene>
<protein>
    <submittedName>
        <fullName evidence="1">ORF16</fullName>
    </submittedName>
</protein>
<dbReference type="Gene3D" id="3.40.50.300">
    <property type="entry name" value="P-loop containing nucleotide triphosphate hydrolases"/>
    <property type="match status" value="2"/>
</dbReference>
<evidence type="ECO:0000313" key="1">
    <source>
        <dbReference type="EMBL" id="QKS89571.1"/>
    </source>
</evidence>
<dbReference type="InterPro" id="IPR051162">
    <property type="entry name" value="T4SS_component"/>
</dbReference>
<dbReference type="PANTHER" id="PTHR30121">
    <property type="entry name" value="UNCHARACTERIZED PROTEIN YJGR-RELATED"/>
    <property type="match status" value="1"/>
</dbReference>
<name>A0A7D4ZY74_STREE</name>
<sequence length="832" mass="95228">MAETSHKKPLQQLGVNFMAYPIKYIENNLVWNKDGECYAYYELVPYNYSFLSPEQKIQVHDSFRQLIAQNRDGKIHALQISTESSIRSAQERSKNEVTGKLKAVAYDKIDQQTDALISMIGENQVNYRFFIGFKLLLNDQEFSMKSLTVEAKNALSDFVYDVNHKLMGDFVSMSNDEILRFQKMEKLLENKISRRFKIRRLDKDDFGYLIEHLYGQTGTAYEEYEYHLSKKKLDNETLIKYYDLIKPTRCLVEEKQRYLKIQQEDETVYVAYFTINSIVGELDFPSSEIFYYQQQQFTFPIDTSMNVEIVANRKALSTVRNKKKELKDLDNHAWQSDNETSSNVAEALESVNELETNLDQSKESMYKLSYVVRVSANDLDELKRRCNEVKDFYDDLSVKLVRPFGDMLGLHEEFLPASKRYMNDYIQYVTSDFLAGLGFGATQMLGENEGIYVGYSLDTGRNVYLKPALASQGVKGSVTNALASAFVGSLGGGKSFANNLIVYYAVLYGAQAVIVDPKAERGRWKETLPEISHEINIVTLTSDEKNKGLLDPYVIMKNPKDSESLAIDILTFLTGISSRDGERFPILRKAIRAVTNSEVRGLMKVIEELRVENTPLSTSIADHIESFTDYDFAHLLFSNGYVEQSISLEKQLNIIQVADLVLPDKETSFEEYTTMELLSVAMLIVISTFALDFIHTDRSIFKIVDLDEAWSFLQVAQGKTLSMKLVRAGRAMNAGVYFVTQNTDDLLDEKLKNNLGLKFAFRSTDLNEIKKTLAFFGVDPEDENNQKRLRDLENGQCLISDLYGRVGVIQFHPVFEELLHAFDTRPPVRKEV</sequence>
<dbReference type="EMBL" id="MT489699">
    <property type="protein sequence ID" value="QKS89571.1"/>
    <property type="molecule type" value="Genomic_DNA"/>
</dbReference>
<dbReference type="PANTHER" id="PTHR30121:SF6">
    <property type="entry name" value="SLR6007 PROTEIN"/>
    <property type="match status" value="1"/>
</dbReference>